<keyword evidence="2 7" id="KW-0808">Transferase</keyword>
<feature type="transmembrane region" description="Helical" evidence="7">
    <location>
        <begin position="172"/>
        <end position="195"/>
    </location>
</feature>
<evidence type="ECO:0000256" key="4">
    <source>
        <dbReference type="ARBA" id="ARBA00022989"/>
    </source>
</evidence>
<feature type="transmembrane region" description="Helical" evidence="7">
    <location>
        <begin position="45"/>
        <end position="70"/>
    </location>
</feature>
<dbReference type="GO" id="GO:0016020">
    <property type="term" value="C:membrane"/>
    <property type="evidence" value="ECO:0007669"/>
    <property type="project" value="UniProtKB-SubCell"/>
</dbReference>
<name>A7RQK1_NEMVE</name>
<gene>
    <name evidence="9" type="ORF">NEMVEDRAFT_v1g161597</name>
</gene>
<dbReference type="InterPro" id="IPR001594">
    <property type="entry name" value="Palmitoyltrfase_DHHC"/>
</dbReference>
<dbReference type="eggNOG" id="KOG1313">
    <property type="taxonomic scope" value="Eukaryota"/>
</dbReference>
<comment type="domain">
    <text evidence="7">The DHHC domain is required for palmitoyltransferase activity.</text>
</comment>
<evidence type="ECO:0000313" key="9">
    <source>
        <dbReference type="EMBL" id="EDO46304.1"/>
    </source>
</evidence>
<feature type="transmembrane region" description="Helical" evidence="7">
    <location>
        <begin position="82"/>
        <end position="104"/>
    </location>
</feature>
<dbReference type="GO" id="GO:0016409">
    <property type="term" value="F:palmitoyltransferase activity"/>
    <property type="evidence" value="ECO:0000318"/>
    <property type="project" value="GO_Central"/>
</dbReference>
<dbReference type="Pfam" id="PF01529">
    <property type="entry name" value="DHHC"/>
    <property type="match status" value="1"/>
</dbReference>
<evidence type="ECO:0000256" key="7">
    <source>
        <dbReference type="RuleBase" id="RU079119"/>
    </source>
</evidence>
<keyword evidence="5 7" id="KW-0472">Membrane</keyword>
<dbReference type="GO" id="GO:0005794">
    <property type="term" value="C:Golgi apparatus"/>
    <property type="evidence" value="ECO:0000318"/>
    <property type="project" value="GO_Central"/>
</dbReference>
<organism evidence="9 10">
    <name type="scientific">Nematostella vectensis</name>
    <name type="common">Starlet sea anemone</name>
    <dbReference type="NCBI Taxonomy" id="45351"/>
    <lineage>
        <taxon>Eukaryota</taxon>
        <taxon>Metazoa</taxon>
        <taxon>Cnidaria</taxon>
        <taxon>Anthozoa</taxon>
        <taxon>Hexacorallia</taxon>
        <taxon>Actiniaria</taxon>
        <taxon>Edwardsiidae</taxon>
        <taxon>Nematostella</taxon>
    </lineage>
</organism>
<dbReference type="InParanoid" id="A7RQK1"/>
<dbReference type="Proteomes" id="UP000001593">
    <property type="component" value="Unassembled WGS sequence"/>
</dbReference>
<keyword evidence="6 7" id="KW-0012">Acyltransferase</keyword>
<dbReference type="InterPro" id="IPR039859">
    <property type="entry name" value="PFA4/ZDH16/20/ERF2-like"/>
</dbReference>
<protein>
    <recommendedName>
        <fullName evidence="7">Palmitoyltransferase</fullName>
        <ecNumber evidence="7">2.3.1.225</ecNumber>
    </recommendedName>
</protein>
<sequence>MFIKTWLLQFRVALFTVRALAYNKANSRAVVFDSAFRPVFWVVDRFVNLLGPVFVLLVIVLITAVVMIYYTTILPSILEKHIVRIILHLLVAHWLLLNISFHYLKSVFTSPGYPPEGDKLPGKPENYLICRKCSQAKPPRTHHCSICKRCILKMDHHCPWINNCVGHFNHRYFILFCIYMTLGSLYVAVSSWDLFLEHFFSPKGKDLSNSKSNVNYHQSKAEIMREKIANVVVMGGYKNLLEFEHNSSVFVFMLCSAVTLALGLLTLWHAKLIADGQTSIELYINRANQRAFRKKGLVYKNPYNYGAWDNWRLMLGLVNNRSWMSVLLPSSHHPYGNGLSWPPPPPKTPKYRILPL</sequence>
<dbReference type="PANTHER" id="PTHR12246">
    <property type="entry name" value="PALMITOYLTRANSFERASE ZDHHC16"/>
    <property type="match status" value="1"/>
</dbReference>
<feature type="domain" description="Palmitoyltransferase DHHC" evidence="8">
    <location>
        <begin position="127"/>
        <end position="283"/>
    </location>
</feature>
<dbReference type="AlphaFoldDB" id="A7RQK1"/>
<proteinExistence type="inferred from homology"/>
<dbReference type="GO" id="GO:0019706">
    <property type="term" value="F:protein-cysteine S-palmitoyltransferase activity"/>
    <property type="evidence" value="ECO:0007669"/>
    <property type="project" value="UniProtKB-EC"/>
</dbReference>
<evidence type="ECO:0000259" key="8">
    <source>
        <dbReference type="Pfam" id="PF01529"/>
    </source>
</evidence>
<dbReference type="HOGENOM" id="CLU_054274_0_0_1"/>
<evidence type="ECO:0000256" key="3">
    <source>
        <dbReference type="ARBA" id="ARBA00022692"/>
    </source>
</evidence>
<dbReference type="EC" id="2.3.1.225" evidence="7"/>
<keyword evidence="4 7" id="KW-1133">Transmembrane helix</keyword>
<feature type="transmembrane region" description="Helical" evidence="7">
    <location>
        <begin position="249"/>
        <end position="270"/>
    </location>
</feature>
<evidence type="ECO:0000256" key="1">
    <source>
        <dbReference type="ARBA" id="ARBA00004141"/>
    </source>
</evidence>
<accession>A7RQK1</accession>
<dbReference type="STRING" id="45351.A7RQK1"/>
<reference evidence="9 10" key="1">
    <citation type="journal article" date="2007" name="Science">
        <title>Sea anemone genome reveals ancestral eumetazoan gene repertoire and genomic organization.</title>
        <authorList>
            <person name="Putnam N.H."/>
            <person name="Srivastava M."/>
            <person name="Hellsten U."/>
            <person name="Dirks B."/>
            <person name="Chapman J."/>
            <person name="Salamov A."/>
            <person name="Terry A."/>
            <person name="Shapiro H."/>
            <person name="Lindquist E."/>
            <person name="Kapitonov V.V."/>
            <person name="Jurka J."/>
            <person name="Genikhovich G."/>
            <person name="Grigoriev I.V."/>
            <person name="Lucas S.M."/>
            <person name="Steele R.E."/>
            <person name="Finnerty J.R."/>
            <person name="Technau U."/>
            <person name="Martindale M.Q."/>
            <person name="Rokhsar D.S."/>
        </authorList>
    </citation>
    <scope>NUCLEOTIDE SEQUENCE [LARGE SCALE GENOMIC DNA]</scope>
    <source>
        <strain evidence="10">CH2 X CH6</strain>
    </source>
</reference>
<comment type="subcellular location">
    <subcellularLocation>
        <location evidence="1">Membrane</location>
        <topology evidence="1">Multi-pass membrane protein</topology>
    </subcellularLocation>
</comment>
<keyword evidence="10" id="KW-1185">Reference proteome</keyword>
<dbReference type="PROSITE" id="PS50216">
    <property type="entry name" value="DHHC"/>
    <property type="match status" value="1"/>
</dbReference>
<evidence type="ECO:0000256" key="5">
    <source>
        <dbReference type="ARBA" id="ARBA00023136"/>
    </source>
</evidence>
<comment type="similarity">
    <text evidence="7">Belongs to the DHHC palmitoyltransferase family.</text>
</comment>
<dbReference type="KEGG" id="nve:5518417"/>
<evidence type="ECO:0000256" key="6">
    <source>
        <dbReference type="ARBA" id="ARBA00023315"/>
    </source>
</evidence>
<comment type="catalytic activity">
    <reaction evidence="7">
        <text>L-cysteinyl-[protein] + hexadecanoyl-CoA = S-hexadecanoyl-L-cysteinyl-[protein] + CoA</text>
        <dbReference type="Rhea" id="RHEA:36683"/>
        <dbReference type="Rhea" id="RHEA-COMP:10131"/>
        <dbReference type="Rhea" id="RHEA-COMP:11032"/>
        <dbReference type="ChEBI" id="CHEBI:29950"/>
        <dbReference type="ChEBI" id="CHEBI:57287"/>
        <dbReference type="ChEBI" id="CHEBI:57379"/>
        <dbReference type="ChEBI" id="CHEBI:74151"/>
        <dbReference type="EC" id="2.3.1.225"/>
    </reaction>
</comment>
<dbReference type="EMBL" id="DS469528">
    <property type="protein sequence ID" value="EDO46304.1"/>
    <property type="molecule type" value="Genomic_DNA"/>
</dbReference>
<dbReference type="OMA" id="APFEDEW"/>
<dbReference type="PhylomeDB" id="A7RQK1"/>
<evidence type="ECO:0000256" key="2">
    <source>
        <dbReference type="ARBA" id="ARBA00022679"/>
    </source>
</evidence>
<evidence type="ECO:0000313" key="10">
    <source>
        <dbReference type="Proteomes" id="UP000001593"/>
    </source>
</evidence>
<keyword evidence="3 7" id="KW-0812">Transmembrane</keyword>